<dbReference type="AlphaFoldDB" id="A0A8G1R302"/>
<gene>
    <name evidence="1" type="ORF">BO85DRAFT_278472</name>
</gene>
<name>A0A8G1R302_9EURO</name>
<proteinExistence type="predicted"/>
<keyword evidence="2" id="KW-1185">Reference proteome</keyword>
<accession>A0A8G1R302</accession>
<dbReference type="RefSeq" id="XP_025516555.1">
    <property type="nucleotide sequence ID" value="XM_025655164.1"/>
</dbReference>
<dbReference type="Proteomes" id="UP000249526">
    <property type="component" value="Unassembled WGS sequence"/>
</dbReference>
<protein>
    <submittedName>
        <fullName evidence="1">Uncharacterized protein</fullName>
    </submittedName>
</protein>
<evidence type="ECO:0000313" key="2">
    <source>
        <dbReference type="Proteomes" id="UP000249526"/>
    </source>
</evidence>
<dbReference type="EMBL" id="KZ825060">
    <property type="protein sequence ID" value="RAH58633.1"/>
    <property type="molecule type" value="Genomic_DNA"/>
</dbReference>
<reference evidence="1 2" key="1">
    <citation type="submission" date="2018-02" db="EMBL/GenBank/DDBJ databases">
        <title>The genomes of Aspergillus section Nigri reveals drivers in fungal speciation.</title>
        <authorList>
            <consortium name="DOE Joint Genome Institute"/>
            <person name="Vesth T.C."/>
            <person name="Nybo J."/>
            <person name="Theobald S."/>
            <person name="Brandl J."/>
            <person name="Frisvad J.C."/>
            <person name="Nielsen K.F."/>
            <person name="Lyhne E.K."/>
            <person name="Kogle M.E."/>
            <person name="Kuo A."/>
            <person name="Riley R."/>
            <person name="Clum A."/>
            <person name="Nolan M."/>
            <person name="Lipzen A."/>
            <person name="Salamov A."/>
            <person name="Henrissat B."/>
            <person name="Wiebenga A."/>
            <person name="De vries R.P."/>
            <person name="Grigoriev I.V."/>
            <person name="Mortensen U.H."/>
            <person name="Andersen M.R."/>
            <person name="Baker S.E."/>
        </authorList>
    </citation>
    <scope>NUCLEOTIDE SEQUENCE [LARGE SCALE GENOMIC DNA]</scope>
    <source>
        <strain evidence="1 2">CBS 112811</strain>
    </source>
</reference>
<organism evidence="1 2">
    <name type="scientific">Aspergillus piperis CBS 112811</name>
    <dbReference type="NCBI Taxonomy" id="1448313"/>
    <lineage>
        <taxon>Eukaryota</taxon>
        <taxon>Fungi</taxon>
        <taxon>Dikarya</taxon>
        <taxon>Ascomycota</taxon>
        <taxon>Pezizomycotina</taxon>
        <taxon>Eurotiomycetes</taxon>
        <taxon>Eurotiomycetidae</taxon>
        <taxon>Eurotiales</taxon>
        <taxon>Aspergillaceae</taxon>
        <taxon>Aspergillus</taxon>
        <taxon>Aspergillus subgen. Circumdati</taxon>
    </lineage>
</organism>
<dbReference type="GeneID" id="37158566"/>
<sequence>MQSFQLISPHPANGIVAPVGCSSVILIRSLGARMRLCRNPSTACKTWLNSGLAVKGNQPSEGLVHRPLRSCTGPCRHGNGRPGRCDLGTRGTGSQMTVHRIGAANCADHETRQQLGVVARRLVGSVSLQHPGPINLIQFSSPSPGSDGWVWWIALPSFHCMLFR</sequence>
<evidence type="ECO:0000313" key="1">
    <source>
        <dbReference type="EMBL" id="RAH58633.1"/>
    </source>
</evidence>